<evidence type="ECO:0000256" key="11">
    <source>
        <dbReference type="RuleBase" id="RU004506"/>
    </source>
</evidence>
<dbReference type="InterPro" id="IPR016454">
    <property type="entry name" value="Cysteine_dSase"/>
</dbReference>
<dbReference type="InterPro" id="IPR000192">
    <property type="entry name" value="Aminotrans_V_dom"/>
</dbReference>
<keyword evidence="7 11" id="KW-0808">Transferase</keyword>
<comment type="cofactor">
    <cofactor evidence="1 10">
        <name>pyridoxal 5'-phosphate</name>
        <dbReference type="ChEBI" id="CHEBI:597326"/>
    </cofactor>
</comment>
<accession>A0A8B2NM56</accession>
<evidence type="ECO:0000313" key="13">
    <source>
        <dbReference type="EMBL" id="RAI00756.1"/>
    </source>
</evidence>
<dbReference type="InterPro" id="IPR015422">
    <property type="entry name" value="PyrdxlP-dep_Trfase_small"/>
</dbReference>
<sequence length="414" mass="44190">MPKPAPLAASAFDVEAIRRQFPILSRKVHGKPLVYLDNAASAQKPAAVLDALTNAYSETYANVHRGVHALSTESTLLFEQARERVRAFINAPTLDEVVFTKGGTEAINLVASGLAETIGDGDEIVVSEMEHHSNIVPWHFLRERNGAVLKWVPVTADGSFDLDAFARLLTPRTKIVAITHMSNVLGTVTPVAEIVRLAHAAGAVVLIDGCQGSVHQRVDVQALGCDFYVGTGHKLYGPSGIGFLYGRMEHLAAMRPYQGGGEMIDTVTKDWVTYGAPPHRFEAGTPPIVPAIGLGVALDWLGRLDMAEVAAHEHALLEHATEALEAIPGLSIMGKAPGKGALVSFVVDGIHASDMSAVLDRYGIAVRAGSHCAQPLMDRFGVPASLRASFALYNTHEEVDALAEGLAKAKTFFA</sequence>
<name>A0A8B2NM56_9HYPH</name>
<dbReference type="InterPro" id="IPR010970">
    <property type="entry name" value="Cys_dSase_SufS"/>
</dbReference>
<evidence type="ECO:0000256" key="1">
    <source>
        <dbReference type="ARBA" id="ARBA00001933"/>
    </source>
</evidence>
<evidence type="ECO:0000256" key="2">
    <source>
        <dbReference type="ARBA" id="ARBA00002824"/>
    </source>
</evidence>
<dbReference type="Gene3D" id="3.40.640.10">
    <property type="entry name" value="Type I PLP-dependent aspartate aminotransferase-like (Major domain)"/>
    <property type="match status" value="1"/>
</dbReference>
<organism evidence="13 14">
    <name type="scientific">Acuticoccus sediminis</name>
    <dbReference type="NCBI Taxonomy" id="2184697"/>
    <lineage>
        <taxon>Bacteria</taxon>
        <taxon>Pseudomonadati</taxon>
        <taxon>Pseudomonadota</taxon>
        <taxon>Alphaproteobacteria</taxon>
        <taxon>Hyphomicrobiales</taxon>
        <taxon>Amorphaceae</taxon>
        <taxon>Acuticoccus</taxon>
    </lineage>
</organism>
<dbReference type="AlphaFoldDB" id="A0A8B2NM56"/>
<evidence type="ECO:0000256" key="9">
    <source>
        <dbReference type="ARBA" id="ARBA00050776"/>
    </source>
</evidence>
<reference evidence="13 14" key="1">
    <citation type="submission" date="2018-05" db="EMBL/GenBank/DDBJ databases">
        <title>Acuticoccus sediminis sp. nov., isolated from deep-sea sediment of Indian Ocean.</title>
        <authorList>
            <person name="Liu X."/>
            <person name="Lai Q."/>
            <person name="Du Y."/>
            <person name="Sun F."/>
            <person name="Zhang X."/>
            <person name="Wang S."/>
            <person name="Shao Z."/>
        </authorList>
    </citation>
    <scope>NUCLEOTIDE SEQUENCE [LARGE SCALE GENOMIC DNA]</scope>
    <source>
        <strain evidence="13 14">PTG4-2</strain>
    </source>
</reference>
<feature type="domain" description="Aminotransferase class V" evidence="12">
    <location>
        <begin position="34"/>
        <end position="402"/>
    </location>
</feature>
<protein>
    <recommendedName>
        <fullName evidence="6 11">Cysteine desulfurase</fullName>
        <ecNumber evidence="5 11">2.8.1.7</ecNumber>
    </recommendedName>
</protein>
<dbReference type="PIRSF" id="PIRSF005572">
    <property type="entry name" value="NifS"/>
    <property type="match status" value="1"/>
</dbReference>
<proteinExistence type="inferred from homology"/>
<dbReference type="NCBIfam" id="TIGR01979">
    <property type="entry name" value="sufS"/>
    <property type="match status" value="1"/>
</dbReference>
<dbReference type="CDD" id="cd06453">
    <property type="entry name" value="SufS_like"/>
    <property type="match status" value="1"/>
</dbReference>
<dbReference type="EMBL" id="QHHQ01000003">
    <property type="protein sequence ID" value="RAI00756.1"/>
    <property type="molecule type" value="Genomic_DNA"/>
</dbReference>
<evidence type="ECO:0000256" key="4">
    <source>
        <dbReference type="ARBA" id="ARBA00010447"/>
    </source>
</evidence>
<dbReference type="Pfam" id="PF00266">
    <property type="entry name" value="Aminotran_5"/>
    <property type="match status" value="1"/>
</dbReference>
<evidence type="ECO:0000256" key="8">
    <source>
        <dbReference type="ARBA" id="ARBA00022898"/>
    </source>
</evidence>
<keyword evidence="8 11" id="KW-0663">Pyridoxal phosphate</keyword>
<evidence type="ECO:0000256" key="6">
    <source>
        <dbReference type="ARBA" id="ARBA00013558"/>
    </source>
</evidence>
<dbReference type="InterPro" id="IPR015421">
    <property type="entry name" value="PyrdxlP-dep_Trfase_major"/>
</dbReference>
<comment type="function">
    <text evidence="2 11">Catalyzes the removal of elemental sulfur and selenium atoms from L-cysteine, L-cystine, L-selenocysteine, and L-selenocystine to produce L-alanine.</text>
</comment>
<dbReference type="InterPro" id="IPR015424">
    <property type="entry name" value="PyrdxlP-dep_Trfase"/>
</dbReference>
<evidence type="ECO:0000256" key="10">
    <source>
        <dbReference type="RuleBase" id="RU004504"/>
    </source>
</evidence>
<evidence type="ECO:0000256" key="5">
    <source>
        <dbReference type="ARBA" id="ARBA00012239"/>
    </source>
</evidence>
<comment type="caution">
    <text evidence="13">The sequence shown here is derived from an EMBL/GenBank/DDBJ whole genome shotgun (WGS) entry which is preliminary data.</text>
</comment>
<dbReference type="Proteomes" id="UP000249590">
    <property type="component" value="Unassembled WGS sequence"/>
</dbReference>
<evidence type="ECO:0000256" key="7">
    <source>
        <dbReference type="ARBA" id="ARBA00022679"/>
    </source>
</evidence>
<gene>
    <name evidence="13" type="ORF">DLJ53_16040</name>
</gene>
<dbReference type="SUPFAM" id="SSF53383">
    <property type="entry name" value="PLP-dependent transferases"/>
    <property type="match status" value="1"/>
</dbReference>
<comment type="catalytic activity">
    <reaction evidence="9 11">
        <text>(sulfur carrier)-H + L-cysteine = (sulfur carrier)-SH + L-alanine</text>
        <dbReference type="Rhea" id="RHEA:43892"/>
        <dbReference type="Rhea" id="RHEA-COMP:14737"/>
        <dbReference type="Rhea" id="RHEA-COMP:14739"/>
        <dbReference type="ChEBI" id="CHEBI:29917"/>
        <dbReference type="ChEBI" id="CHEBI:35235"/>
        <dbReference type="ChEBI" id="CHEBI:57972"/>
        <dbReference type="ChEBI" id="CHEBI:64428"/>
        <dbReference type="EC" id="2.8.1.7"/>
    </reaction>
</comment>
<dbReference type="InterPro" id="IPR020578">
    <property type="entry name" value="Aminotrans_V_PyrdxlP_BS"/>
</dbReference>
<dbReference type="RefSeq" id="WP_111347136.1">
    <property type="nucleotide sequence ID" value="NZ_QHHQ01000003.1"/>
</dbReference>
<dbReference type="EC" id="2.8.1.7" evidence="5 11"/>
<dbReference type="GO" id="GO:0031071">
    <property type="term" value="F:cysteine desulfurase activity"/>
    <property type="evidence" value="ECO:0007669"/>
    <property type="project" value="UniProtKB-UniRule"/>
</dbReference>
<keyword evidence="14" id="KW-1185">Reference proteome</keyword>
<dbReference type="OrthoDB" id="9804366at2"/>
<dbReference type="PANTHER" id="PTHR43586:SF8">
    <property type="entry name" value="CYSTEINE DESULFURASE 1, CHLOROPLASTIC"/>
    <property type="match status" value="1"/>
</dbReference>
<comment type="similarity">
    <text evidence="4 11">Belongs to the class-V pyridoxal-phosphate-dependent aminotransferase family. Csd subfamily.</text>
</comment>
<comment type="function">
    <text evidence="3">Catalyzes the removal of elemental sulfur atoms from cysteine to produce alanine. Seems to participate in the biosynthesis of the nitrogenase metalloclusters by providing the inorganic sulfur required for the Fe-S core formation.</text>
</comment>
<evidence type="ECO:0000313" key="14">
    <source>
        <dbReference type="Proteomes" id="UP000249590"/>
    </source>
</evidence>
<dbReference type="GO" id="GO:0006534">
    <property type="term" value="P:cysteine metabolic process"/>
    <property type="evidence" value="ECO:0007669"/>
    <property type="project" value="UniProtKB-UniRule"/>
</dbReference>
<evidence type="ECO:0000256" key="3">
    <source>
        <dbReference type="ARBA" id="ARBA00003120"/>
    </source>
</evidence>
<dbReference type="PANTHER" id="PTHR43586">
    <property type="entry name" value="CYSTEINE DESULFURASE"/>
    <property type="match status" value="1"/>
</dbReference>
<evidence type="ECO:0000259" key="12">
    <source>
        <dbReference type="Pfam" id="PF00266"/>
    </source>
</evidence>
<dbReference type="Gene3D" id="3.90.1150.10">
    <property type="entry name" value="Aspartate Aminotransferase, domain 1"/>
    <property type="match status" value="1"/>
</dbReference>
<dbReference type="PROSITE" id="PS00595">
    <property type="entry name" value="AA_TRANSFER_CLASS_5"/>
    <property type="match status" value="1"/>
</dbReference>
<dbReference type="GO" id="GO:0030170">
    <property type="term" value="F:pyridoxal phosphate binding"/>
    <property type="evidence" value="ECO:0007669"/>
    <property type="project" value="UniProtKB-UniRule"/>
</dbReference>